<feature type="region of interest" description="Disordered" evidence="1">
    <location>
        <begin position="460"/>
        <end position="485"/>
    </location>
</feature>
<feature type="transmembrane region" description="Helical" evidence="2">
    <location>
        <begin position="7"/>
        <end position="30"/>
    </location>
</feature>
<evidence type="ECO:0000313" key="5">
    <source>
        <dbReference type="Proteomes" id="UP000001844"/>
    </source>
</evidence>
<evidence type="ECO:0000256" key="2">
    <source>
        <dbReference type="SAM" id="Phobius"/>
    </source>
</evidence>
<dbReference type="AlphaFoldDB" id="D5BYB1"/>
<dbReference type="PANTHER" id="PTHR30441">
    <property type="entry name" value="DUF748 DOMAIN-CONTAINING PROTEIN"/>
    <property type="match status" value="1"/>
</dbReference>
<dbReference type="KEGG" id="nhl:Nhal_0920"/>
<feature type="domain" description="AsmA" evidence="3">
    <location>
        <begin position="1"/>
        <end position="670"/>
    </location>
</feature>
<dbReference type="eggNOG" id="COG2982">
    <property type="taxonomic scope" value="Bacteria"/>
</dbReference>
<name>D5BYB1_NITHN</name>
<sequence>MKKFLKFLFSTFLVVILLIVIAAAVLPFIIDPNDFKPQITSQVKKVTGRELTLGGDIDLSLFPWLGVALKDVSLSNPPSFEKASFAKAADMEVRVKLLPLFEKRVVMDTVVLRDLDLNLARNAQGKTNWEDLLAEKPQEAPPEAKPPEEEGTPPPIAGIAIAGLKIEAARIHWRDEVKDVRYTIEQLNLATDPLVPGEPIQMELAFDFDLSEPAVHGHLDFGGEVMADLETNHYRLQDTDLKLTAAGPALPIEQLALQLDANVDALLAKQQLTVSDLKLTSQVKGPQEAQLTLNTSLEGDLAAQRYRFQGLQLETQVKTPQFPEPLNARLATTANMDLNKGTLTLQDLTLATLGIHLNGHIDGTKILTEPSFSGRLVSNQFNPRRAAEALALELPPTADEAVLNQARLALKFSASPQDFDAQGLVLKLDDSTLKGAMTVRNFQQPAIRFDLALDTINLDRYLPPPSEEAPQPTPPTPPGAGAAAGAGGLPLEALQALNASGTLKIGELTAGGLHSEGIRITLEAKDGWVQLHPLYAKLYQGTYTGNVQLDARSAPPKLAIDEKLEGIQAGPLLKDLMGKDKIVGTANMNAQLTATGAAPEAIRRTLNGAAGFSFSDGAVKGINIARLIREAKATLEGKPLPPTTEPEQTDFTILEGTLQATNGVLKNNDLKAQSPFLRVQGQGTANLVQETLDYQLGVAIVKTLKGQKGEALSELEGVTVPLKISGTFDQPKYGVDLEGIIKAKAEKLIEEKRQDIEKELEKGLDKLLGIEPDKETPPAEGETPSETPSTPEQQLKEELKNRLKGIF</sequence>
<dbReference type="InterPro" id="IPR007844">
    <property type="entry name" value="AsmA"/>
</dbReference>
<dbReference type="STRING" id="472759.Nhal_0920"/>
<feature type="compositionally biased region" description="Polar residues" evidence="1">
    <location>
        <begin position="784"/>
        <end position="793"/>
    </location>
</feature>
<dbReference type="GO" id="GO:0090313">
    <property type="term" value="P:regulation of protein targeting to membrane"/>
    <property type="evidence" value="ECO:0007669"/>
    <property type="project" value="TreeGrafter"/>
</dbReference>
<feature type="region of interest" description="Disordered" evidence="1">
    <location>
        <begin position="764"/>
        <end position="807"/>
    </location>
</feature>
<organism evidence="4 5">
    <name type="scientific">Nitrosococcus halophilus (strain Nc4)</name>
    <dbReference type="NCBI Taxonomy" id="472759"/>
    <lineage>
        <taxon>Bacteria</taxon>
        <taxon>Pseudomonadati</taxon>
        <taxon>Pseudomonadota</taxon>
        <taxon>Gammaproteobacteria</taxon>
        <taxon>Chromatiales</taxon>
        <taxon>Chromatiaceae</taxon>
        <taxon>Nitrosococcus</taxon>
    </lineage>
</organism>
<dbReference type="GO" id="GO:0005886">
    <property type="term" value="C:plasma membrane"/>
    <property type="evidence" value="ECO:0007669"/>
    <property type="project" value="TreeGrafter"/>
</dbReference>
<accession>D5BYB1</accession>
<feature type="compositionally biased region" description="Pro residues" evidence="1">
    <location>
        <begin position="462"/>
        <end position="478"/>
    </location>
</feature>
<keyword evidence="2" id="KW-0812">Transmembrane</keyword>
<keyword evidence="2" id="KW-1133">Transmembrane helix</keyword>
<dbReference type="Pfam" id="PF05170">
    <property type="entry name" value="AsmA"/>
    <property type="match status" value="1"/>
</dbReference>
<dbReference type="InterPro" id="IPR052894">
    <property type="entry name" value="AsmA-related"/>
</dbReference>
<evidence type="ECO:0000313" key="4">
    <source>
        <dbReference type="EMBL" id="ADE14094.1"/>
    </source>
</evidence>
<proteinExistence type="predicted"/>
<protein>
    <submittedName>
        <fullName evidence="4">AsmA family protein</fullName>
    </submittedName>
</protein>
<dbReference type="HOGENOM" id="CLU_012870_0_0_6"/>
<evidence type="ECO:0000256" key="1">
    <source>
        <dbReference type="SAM" id="MobiDB-lite"/>
    </source>
</evidence>
<reference evidence="5" key="1">
    <citation type="submission" date="2010-04" db="EMBL/GenBank/DDBJ databases">
        <title>Complete genome sequence of Nitrosococcus halophilus Nc4, a salt-adapted, aerobic obligate ammonia-oxidizing sulfur purple bacterium.</title>
        <authorList>
            <consortium name="US DOE Joint Genome Institute"/>
            <person name="Campbell M.A."/>
            <person name="Malfatti S.A."/>
            <person name="Chain P.S.G."/>
            <person name="Heidelberg J.F."/>
            <person name="Ward B.B."/>
            <person name="Klotz M.G."/>
        </authorList>
    </citation>
    <scope>NUCLEOTIDE SEQUENCE [LARGE SCALE GENOMIC DNA]</scope>
    <source>
        <strain evidence="5">Nc4</strain>
    </source>
</reference>
<keyword evidence="5" id="KW-1185">Reference proteome</keyword>
<evidence type="ECO:0000259" key="3">
    <source>
        <dbReference type="Pfam" id="PF05170"/>
    </source>
</evidence>
<dbReference type="PANTHER" id="PTHR30441:SF4">
    <property type="entry name" value="PROTEIN ASMA"/>
    <property type="match status" value="1"/>
</dbReference>
<gene>
    <name evidence="4" type="ordered locus">Nhal_0920</name>
</gene>
<dbReference type="RefSeq" id="WP_013031987.1">
    <property type="nucleotide sequence ID" value="NC_013960.1"/>
</dbReference>
<keyword evidence="2" id="KW-0472">Membrane</keyword>
<dbReference type="Proteomes" id="UP000001844">
    <property type="component" value="Chromosome"/>
</dbReference>
<dbReference type="EMBL" id="CP001798">
    <property type="protein sequence ID" value="ADE14094.1"/>
    <property type="molecule type" value="Genomic_DNA"/>
</dbReference>